<gene>
    <name evidence="2" type="ORF">PG996_013877</name>
</gene>
<accession>A0ABR1TJG5</accession>
<keyword evidence="3" id="KW-1185">Reference proteome</keyword>
<organism evidence="2 3">
    <name type="scientific">Apiospora saccharicola</name>
    <dbReference type="NCBI Taxonomy" id="335842"/>
    <lineage>
        <taxon>Eukaryota</taxon>
        <taxon>Fungi</taxon>
        <taxon>Dikarya</taxon>
        <taxon>Ascomycota</taxon>
        <taxon>Pezizomycotina</taxon>
        <taxon>Sordariomycetes</taxon>
        <taxon>Xylariomycetidae</taxon>
        <taxon>Amphisphaeriales</taxon>
        <taxon>Apiosporaceae</taxon>
        <taxon>Apiospora</taxon>
    </lineage>
</organism>
<keyword evidence="1" id="KW-1133">Transmembrane helix</keyword>
<evidence type="ECO:0000313" key="2">
    <source>
        <dbReference type="EMBL" id="KAK8045813.1"/>
    </source>
</evidence>
<evidence type="ECO:0000313" key="3">
    <source>
        <dbReference type="Proteomes" id="UP001446871"/>
    </source>
</evidence>
<keyword evidence="1" id="KW-0812">Transmembrane</keyword>
<comment type="caution">
    <text evidence="2">The sequence shown here is derived from an EMBL/GenBank/DDBJ whole genome shotgun (WGS) entry which is preliminary data.</text>
</comment>
<protein>
    <submittedName>
        <fullName evidence="2">Uncharacterized protein</fullName>
    </submittedName>
</protein>
<name>A0ABR1TJG5_9PEZI</name>
<sequence>MERFTVTSDLYVSLHFSRASFETLWNLAIFRRRSVLTFLCTLLVIYALGYTLFFSVVWGAATGYVSISPDFYPMPDSEVIPLNSPHVSLCWVLDGTRLGLDGHLVETGPSFANVGGLTKDLTPGNVKDPTETELCFKENSYRNQSLHYTASGWRSDSITTVWDYVALTNEPNSIESRSFNFKSIRDCGS</sequence>
<keyword evidence="1" id="KW-0472">Membrane</keyword>
<proteinExistence type="predicted"/>
<dbReference type="Proteomes" id="UP001446871">
    <property type="component" value="Unassembled WGS sequence"/>
</dbReference>
<dbReference type="EMBL" id="JAQQWM010000009">
    <property type="protein sequence ID" value="KAK8045813.1"/>
    <property type="molecule type" value="Genomic_DNA"/>
</dbReference>
<reference evidence="2 3" key="1">
    <citation type="submission" date="2023-01" db="EMBL/GenBank/DDBJ databases">
        <title>Analysis of 21 Apiospora genomes using comparative genomics revels a genus with tremendous synthesis potential of carbohydrate active enzymes and secondary metabolites.</title>
        <authorList>
            <person name="Sorensen T."/>
        </authorList>
    </citation>
    <scope>NUCLEOTIDE SEQUENCE [LARGE SCALE GENOMIC DNA]</scope>
    <source>
        <strain evidence="2 3">CBS 83171</strain>
    </source>
</reference>
<feature type="transmembrane region" description="Helical" evidence="1">
    <location>
        <begin position="35"/>
        <end position="61"/>
    </location>
</feature>
<evidence type="ECO:0000256" key="1">
    <source>
        <dbReference type="SAM" id="Phobius"/>
    </source>
</evidence>